<dbReference type="Proteomes" id="UP000813385">
    <property type="component" value="Unassembled WGS sequence"/>
</dbReference>
<dbReference type="Gene3D" id="2.60.40.640">
    <property type="match status" value="1"/>
</dbReference>
<evidence type="ECO:0008006" key="4">
    <source>
        <dbReference type="Google" id="ProtNLM"/>
    </source>
</evidence>
<reference evidence="2" key="1">
    <citation type="journal article" date="2021" name="Nat. Commun.">
        <title>Genetic determinants of endophytism in the Arabidopsis root mycobiome.</title>
        <authorList>
            <person name="Mesny F."/>
            <person name="Miyauchi S."/>
            <person name="Thiergart T."/>
            <person name="Pickel B."/>
            <person name="Atanasova L."/>
            <person name="Karlsson M."/>
            <person name="Huettel B."/>
            <person name="Barry K.W."/>
            <person name="Haridas S."/>
            <person name="Chen C."/>
            <person name="Bauer D."/>
            <person name="Andreopoulos W."/>
            <person name="Pangilinan J."/>
            <person name="LaButti K."/>
            <person name="Riley R."/>
            <person name="Lipzen A."/>
            <person name="Clum A."/>
            <person name="Drula E."/>
            <person name="Henrissat B."/>
            <person name="Kohler A."/>
            <person name="Grigoriev I.V."/>
            <person name="Martin F.M."/>
            <person name="Hacquard S."/>
        </authorList>
    </citation>
    <scope>NUCLEOTIDE SEQUENCE</scope>
    <source>
        <strain evidence="2">MPI-CAGE-AT-0016</strain>
    </source>
</reference>
<protein>
    <recommendedName>
        <fullName evidence="4">Arrestin-like N-terminal domain-containing protein</fullName>
    </recommendedName>
</protein>
<dbReference type="EMBL" id="JAGPXD010000006">
    <property type="protein sequence ID" value="KAH7349835.1"/>
    <property type="molecule type" value="Genomic_DNA"/>
</dbReference>
<feature type="region of interest" description="Disordered" evidence="1">
    <location>
        <begin position="431"/>
        <end position="543"/>
    </location>
</feature>
<keyword evidence="3" id="KW-1185">Reference proteome</keyword>
<name>A0A8K0WZC3_9PEZI</name>
<dbReference type="AlphaFoldDB" id="A0A8K0WZC3"/>
<dbReference type="OrthoDB" id="2333384at2759"/>
<feature type="compositionally biased region" description="Pro residues" evidence="1">
    <location>
        <begin position="433"/>
        <end position="456"/>
    </location>
</feature>
<sequence>MPQASLVATPFLGIYLDRGHASFAPGDIISGHVVRSEHMMVDDATVTISLTGRVKTKIVTPLIDERQSPWVLFRGPVFIPPGGAGHAAWPFAITMPTHYLETEGFSLWDEGFVEYTLRAEIRSTLGNNGAILPITLRTTNPGLPIAENPLLPRQLFGVASWPDLRPFRPRGRGSRPIPDVHHNRVFGGHVIIETPTIIQLEHPDPISIIPTPEIVADGFSGPRSVIKPAGVIVTVWPPATLSPNAPPLYIPYPKDGPPVNVGKIARLRIGRGSAMSEAVAQGTSYPSFSTRNLRYSHSVTYRIKATVNGEDLEITRSCEVAVTVLPPARECRPGAAVPAARATPAVELQVLPPPKLQASPSLVVQASTPHLELQASTRTLELQAPPPPELPKTSLPELQATSLSSIQAPPSQGLQALPHPVLQASAPALELQAPPPPESQASPPPDIQASAPPSPLDLPASSSSPLGLQKTSLPKLQGSPTEVQATPPELQASPQQLPATPPPLVRKKRRSIPRPRAMHRPLVRHSSARFSAPVTVATTSTES</sequence>
<evidence type="ECO:0000313" key="3">
    <source>
        <dbReference type="Proteomes" id="UP000813385"/>
    </source>
</evidence>
<organism evidence="2 3">
    <name type="scientific">Plectosphaerella cucumerina</name>
    <dbReference type="NCBI Taxonomy" id="40658"/>
    <lineage>
        <taxon>Eukaryota</taxon>
        <taxon>Fungi</taxon>
        <taxon>Dikarya</taxon>
        <taxon>Ascomycota</taxon>
        <taxon>Pezizomycotina</taxon>
        <taxon>Sordariomycetes</taxon>
        <taxon>Hypocreomycetidae</taxon>
        <taxon>Glomerellales</taxon>
        <taxon>Plectosphaerellaceae</taxon>
        <taxon>Plectosphaerella</taxon>
    </lineage>
</organism>
<feature type="compositionally biased region" description="Low complexity" evidence="1">
    <location>
        <begin position="457"/>
        <end position="466"/>
    </location>
</feature>
<feature type="compositionally biased region" description="Polar residues" evidence="1">
    <location>
        <begin position="469"/>
        <end position="484"/>
    </location>
</feature>
<feature type="compositionally biased region" description="Basic residues" evidence="1">
    <location>
        <begin position="505"/>
        <end position="527"/>
    </location>
</feature>
<accession>A0A8K0WZC3</accession>
<evidence type="ECO:0000256" key="1">
    <source>
        <dbReference type="SAM" id="MobiDB-lite"/>
    </source>
</evidence>
<dbReference type="InterPro" id="IPR014752">
    <property type="entry name" value="Arrestin-like_C"/>
</dbReference>
<comment type="caution">
    <text evidence="2">The sequence shown here is derived from an EMBL/GenBank/DDBJ whole genome shotgun (WGS) entry which is preliminary data.</text>
</comment>
<proteinExistence type="predicted"/>
<evidence type="ECO:0000313" key="2">
    <source>
        <dbReference type="EMBL" id="KAH7349835.1"/>
    </source>
</evidence>
<gene>
    <name evidence="2" type="ORF">B0T11DRAFT_321652</name>
</gene>